<organism evidence="2 3">
    <name type="scientific">Guyanagaster necrorhizus</name>
    <dbReference type="NCBI Taxonomy" id="856835"/>
    <lineage>
        <taxon>Eukaryota</taxon>
        <taxon>Fungi</taxon>
        <taxon>Dikarya</taxon>
        <taxon>Basidiomycota</taxon>
        <taxon>Agaricomycotina</taxon>
        <taxon>Agaricomycetes</taxon>
        <taxon>Agaricomycetidae</taxon>
        <taxon>Agaricales</taxon>
        <taxon>Marasmiineae</taxon>
        <taxon>Physalacriaceae</taxon>
        <taxon>Guyanagaster</taxon>
    </lineage>
</organism>
<feature type="compositionally biased region" description="Polar residues" evidence="1">
    <location>
        <begin position="51"/>
        <end position="66"/>
    </location>
</feature>
<dbReference type="OrthoDB" id="2849909at2759"/>
<dbReference type="AlphaFoldDB" id="A0A9P7VGE2"/>
<comment type="caution">
    <text evidence="2">The sequence shown here is derived from an EMBL/GenBank/DDBJ whole genome shotgun (WGS) entry which is preliminary data.</text>
</comment>
<keyword evidence="3" id="KW-1185">Reference proteome</keyword>
<evidence type="ECO:0000313" key="3">
    <source>
        <dbReference type="Proteomes" id="UP000812287"/>
    </source>
</evidence>
<evidence type="ECO:0000313" key="2">
    <source>
        <dbReference type="EMBL" id="KAG7439514.1"/>
    </source>
</evidence>
<sequence>MDRKIRAGYFFPTCTLKLRFYSDLEFYVRLFAGKNQEGKSSNTLKRKASSVPGNFPQSRTDISDTNGDIGEPMDVRRRRYSSFSSRRTFFEAKRRVECGGISFSNGEYCHAVQGNYFFSGPSLPDAIERYKNSSAGTSKTEGIDMPWEHKHAHENCHGVEWEDVCCSPQRLAPREAPLWRRARNGANGMLYDTPFISVTTCSIKSFIENVCLPSELGKLDKYTSIIAHLRDPSSENLSVEISFTVFISNIRTQECANSKTAVLPDIDEMEYTASALTPLIFLGRNAGMLLRHFPTAHEEKYRLRWCQTYPWTGTVWGNTHTIINSNFLWMKVKLPRTDVQLLVTYKAMKRFILSRDSAEGSQRRREAQKRLYGRGINANCVFYVMPMDQVELRCMGVGFGYDEVIFAHRGKRELVRRSGGTRASLAQADAEMREFTKGTIAELIWMEKQRFNG</sequence>
<dbReference type="GeneID" id="66100415"/>
<dbReference type="EMBL" id="MU250592">
    <property type="protein sequence ID" value="KAG7439514.1"/>
    <property type="molecule type" value="Genomic_DNA"/>
</dbReference>
<evidence type="ECO:0000256" key="1">
    <source>
        <dbReference type="SAM" id="MobiDB-lite"/>
    </source>
</evidence>
<proteinExistence type="predicted"/>
<reference evidence="2" key="1">
    <citation type="submission" date="2020-11" db="EMBL/GenBank/DDBJ databases">
        <title>Adaptations for nitrogen fixation in a non-lichenized fungal sporocarp promotes dispersal by wood-feeding termites.</title>
        <authorList>
            <consortium name="DOE Joint Genome Institute"/>
            <person name="Koch R.A."/>
            <person name="Yoon G."/>
            <person name="Arayal U."/>
            <person name="Lail K."/>
            <person name="Amirebrahimi M."/>
            <person name="Labutti K."/>
            <person name="Lipzen A."/>
            <person name="Riley R."/>
            <person name="Barry K."/>
            <person name="Henrissat B."/>
            <person name="Grigoriev I.V."/>
            <person name="Herr J.R."/>
            <person name="Aime M.C."/>
        </authorList>
    </citation>
    <scope>NUCLEOTIDE SEQUENCE</scope>
    <source>
        <strain evidence="2">MCA 3950</strain>
    </source>
</reference>
<feature type="region of interest" description="Disordered" evidence="1">
    <location>
        <begin position="39"/>
        <end position="71"/>
    </location>
</feature>
<gene>
    <name evidence="2" type="ORF">BT62DRAFT_1013887</name>
</gene>
<accession>A0A9P7VGE2</accession>
<dbReference type="RefSeq" id="XP_043033014.1">
    <property type="nucleotide sequence ID" value="XM_043178128.1"/>
</dbReference>
<protein>
    <submittedName>
        <fullName evidence="2">Uncharacterized protein</fullName>
    </submittedName>
</protein>
<name>A0A9P7VGE2_9AGAR</name>
<dbReference type="Proteomes" id="UP000812287">
    <property type="component" value="Unassembled WGS sequence"/>
</dbReference>